<evidence type="ECO:0000313" key="2">
    <source>
        <dbReference type="EMBL" id="DAD72819.1"/>
    </source>
</evidence>
<dbReference type="EMBL" id="BK014726">
    <property type="protein sequence ID" value="DAD72819.1"/>
    <property type="molecule type" value="Genomic_DNA"/>
</dbReference>
<sequence length="32" mass="3651">MKTILDIFKALFGMLFVNIIAGLFNFVGKLFK</sequence>
<keyword evidence="1" id="KW-0812">Transmembrane</keyword>
<feature type="transmembrane region" description="Helical" evidence="1">
    <location>
        <begin position="7"/>
        <end position="27"/>
    </location>
</feature>
<keyword evidence="1" id="KW-0472">Membrane</keyword>
<accession>A0A8S5LSJ3</accession>
<evidence type="ECO:0000256" key="1">
    <source>
        <dbReference type="SAM" id="Phobius"/>
    </source>
</evidence>
<reference evidence="2" key="1">
    <citation type="journal article" date="2021" name="Proc. Natl. Acad. Sci. U.S.A.">
        <title>A Catalog of Tens of Thousands of Viruses from Human Metagenomes Reveals Hidden Associations with Chronic Diseases.</title>
        <authorList>
            <person name="Tisza M.J."/>
            <person name="Buck C.B."/>
        </authorList>
    </citation>
    <scope>NUCLEOTIDE SEQUENCE</scope>
    <source>
        <strain evidence="2">CtYBm1</strain>
    </source>
</reference>
<proteinExistence type="predicted"/>
<name>A0A8S5LSJ3_9CAUD</name>
<organism evidence="2">
    <name type="scientific">Siphoviridae sp. ctYBm1</name>
    <dbReference type="NCBI Taxonomy" id="2826374"/>
    <lineage>
        <taxon>Viruses</taxon>
        <taxon>Duplodnaviria</taxon>
        <taxon>Heunggongvirae</taxon>
        <taxon>Uroviricota</taxon>
        <taxon>Caudoviricetes</taxon>
    </lineage>
</organism>
<keyword evidence="1" id="KW-1133">Transmembrane helix</keyword>
<protein>
    <submittedName>
        <fullName evidence="2">Uncharacterized protein</fullName>
    </submittedName>
</protein>